<accession>A0A2T0SZI7</accession>
<dbReference type="Pfam" id="PF00109">
    <property type="entry name" value="ketoacyl-synt"/>
    <property type="match status" value="1"/>
</dbReference>
<sequence>MTTASSAEPLPGFIESTFSPLVNAVAHRCLVEHPGDGTRTAVVLGSVVGDATTTDLASTLMVGGQVGNPLLFMQATPNAVLGYLSKEFGITGPLVALSATADLGFELLDAAAVLLDDPELDRVLVVGVELAANDRATAALRELDVPPPTEDYAVALLVDRDSPAAEPGGQDLRQLAALAAQNKGSTP</sequence>
<name>A0A2T0SZI7_9PSEU</name>
<dbReference type="InterPro" id="IPR016039">
    <property type="entry name" value="Thiolase-like"/>
</dbReference>
<organism evidence="2 3">
    <name type="scientific">Umezawaea tangerina</name>
    <dbReference type="NCBI Taxonomy" id="84725"/>
    <lineage>
        <taxon>Bacteria</taxon>
        <taxon>Bacillati</taxon>
        <taxon>Actinomycetota</taxon>
        <taxon>Actinomycetes</taxon>
        <taxon>Pseudonocardiales</taxon>
        <taxon>Pseudonocardiaceae</taxon>
        <taxon>Umezawaea</taxon>
    </lineage>
</organism>
<dbReference type="AlphaFoldDB" id="A0A2T0SZI7"/>
<proteinExistence type="predicted"/>
<dbReference type="RefSeq" id="WP_106190160.1">
    <property type="nucleotide sequence ID" value="NZ_PVTF01000008.1"/>
</dbReference>
<protein>
    <submittedName>
        <fullName evidence="2">Beta-ketoacyl synthase-like protein</fullName>
    </submittedName>
</protein>
<evidence type="ECO:0000313" key="2">
    <source>
        <dbReference type="EMBL" id="PRY38831.1"/>
    </source>
</evidence>
<dbReference type="OrthoDB" id="3402212at2"/>
<reference evidence="2 3" key="1">
    <citation type="submission" date="2018-03" db="EMBL/GenBank/DDBJ databases">
        <title>Genomic Encyclopedia of Archaeal and Bacterial Type Strains, Phase II (KMG-II): from individual species to whole genera.</title>
        <authorList>
            <person name="Goeker M."/>
        </authorList>
    </citation>
    <scope>NUCLEOTIDE SEQUENCE [LARGE SCALE GENOMIC DNA]</scope>
    <source>
        <strain evidence="2 3">DSM 44720</strain>
    </source>
</reference>
<dbReference type="GO" id="GO:0016746">
    <property type="term" value="F:acyltransferase activity"/>
    <property type="evidence" value="ECO:0007669"/>
    <property type="project" value="InterPro"/>
</dbReference>
<dbReference type="Proteomes" id="UP000239494">
    <property type="component" value="Unassembled WGS sequence"/>
</dbReference>
<evidence type="ECO:0000313" key="3">
    <source>
        <dbReference type="Proteomes" id="UP000239494"/>
    </source>
</evidence>
<dbReference type="SUPFAM" id="SSF53901">
    <property type="entry name" value="Thiolase-like"/>
    <property type="match status" value="1"/>
</dbReference>
<comment type="caution">
    <text evidence="2">The sequence shown here is derived from an EMBL/GenBank/DDBJ whole genome shotgun (WGS) entry which is preliminary data.</text>
</comment>
<dbReference type="Gene3D" id="3.40.47.10">
    <property type="match status" value="1"/>
</dbReference>
<evidence type="ECO:0000259" key="1">
    <source>
        <dbReference type="Pfam" id="PF00109"/>
    </source>
</evidence>
<feature type="domain" description="Beta-ketoacyl synthase-like N-terminal" evidence="1">
    <location>
        <begin position="30"/>
        <end position="144"/>
    </location>
</feature>
<dbReference type="EMBL" id="PVTF01000008">
    <property type="protein sequence ID" value="PRY38831.1"/>
    <property type="molecule type" value="Genomic_DNA"/>
</dbReference>
<dbReference type="InterPro" id="IPR014030">
    <property type="entry name" value="Ketoacyl_synth_N"/>
</dbReference>
<gene>
    <name evidence="2" type="ORF">CLV43_108231</name>
</gene>
<keyword evidence="3" id="KW-1185">Reference proteome</keyword>